<dbReference type="SUPFAM" id="SSF52738">
    <property type="entry name" value="Methylesterase CheB, C-terminal domain"/>
    <property type="match status" value="1"/>
</dbReference>
<dbReference type="Pfam" id="PF01339">
    <property type="entry name" value="CheB_methylest"/>
    <property type="match status" value="1"/>
</dbReference>
<dbReference type="AlphaFoldDB" id="A0A2N7L382"/>
<dbReference type="Gene3D" id="3.30.1330.200">
    <property type="match status" value="1"/>
</dbReference>
<dbReference type="HAMAP" id="MF_01440">
    <property type="entry name" value="CheD"/>
    <property type="match status" value="1"/>
</dbReference>
<dbReference type="Gene3D" id="3.40.50.180">
    <property type="entry name" value="Methylesterase CheB, C-terminal domain"/>
    <property type="match status" value="1"/>
</dbReference>
<evidence type="ECO:0000256" key="1">
    <source>
        <dbReference type="ARBA" id="ARBA00022500"/>
    </source>
</evidence>
<dbReference type="InterPro" id="IPR035909">
    <property type="entry name" value="CheB_C"/>
</dbReference>
<dbReference type="InterPro" id="IPR011324">
    <property type="entry name" value="Cytotoxic_necrot_fac-like_cat"/>
</dbReference>
<feature type="active site" evidence="5">
    <location>
        <position position="379"/>
    </location>
</feature>
<evidence type="ECO:0000313" key="8">
    <source>
        <dbReference type="Proteomes" id="UP000235387"/>
    </source>
</evidence>
<dbReference type="Pfam" id="PF03975">
    <property type="entry name" value="CheD"/>
    <property type="match status" value="1"/>
</dbReference>
<feature type="active site" evidence="5">
    <location>
        <position position="502"/>
    </location>
</feature>
<evidence type="ECO:0000256" key="3">
    <source>
        <dbReference type="ARBA" id="ARBA00048267"/>
    </source>
</evidence>
<evidence type="ECO:0000256" key="2">
    <source>
        <dbReference type="ARBA" id="ARBA00022801"/>
    </source>
</evidence>
<evidence type="ECO:0000256" key="5">
    <source>
        <dbReference type="PROSITE-ProRule" id="PRU00050"/>
    </source>
</evidence>
<dbReference type="CDD" id="cd16432">
    <property type="entry name" value="CheB_Rec"/>
    <property type="match status" value="1"/>
</dbReference>
<dbReference type="EMBL" id="MDAL01000071">
    <property type="protein sequence ID" value="PMN87348.1"/>
    <property type="molecule type" value="Genomic_DNA"/>
</dbReference>
<name>A0A2N7L382_9GAMM</name>
<dbReference type="InterPro" id="IPR005659">
    <property type="entry name" value="Chemorcpt_Glu_NH3ase_CheD"/>
</dbReference>
<dbReference type="GO" id="GO:0006935">
    <property type="term" value="P:chemotaxis"/>
    <property type="evidence" value="ECO:0007669"/>
    <property type="project" value="UniProtKB-UniRule"/>
</dbReference>
<dbReference type="EC" id="3.5.1.44" evidence="4"/>
<dbReference type="GO" id="GO:0050568">
    <property type="term" value="F:protein-glutamine glutaminase activity"/>
    <property type="evidence" value="ECO:0007669"/>
    <property type="project" value="UniProtKB-UniRule"/>
</dbReference>
<comment type="function">
    <text evidence="4">Probably deamidates glutamine residues to glutamate on methyl-accepting chemotaxis receptors (MCPs), playing an important role in chemotaxis.</text>
</comment>
<dbReference type="CDD" id="cd16352">
    <property type="entry name" value="CheD"/>
    <property type="match status" value="1"/>
</dbReference>
<dbReference type="PANTHER" id="PTHR42872">
    <property type="entry name" value="PROTEIN-GLUTAMATE METHYLESTERASE/PROTEIN-GLUTAMINE GLUTAMINASE"/>
    <property type="match status" value="1"/>
</dbReference>
<dbReference type="GO" id="GO:0000156">
    <property type="term" value="F:phosphorelay response regulator activity"/>
    <property type="evidence" value="ECO:0007669"/>
    <property type="project" value="InterPro"/>
</dbReference>
<dbReference type="PROSITE" id="PS50122">
    <property type="entry name" value="CHEB"/>
    <property type="match status" value="1"/>
</dbReference>
<accession>A0A2N7L382</accession>
<dbReference type="SUPFAM" id="SSF64438">
    <property type="entry name" value="CNF1/YfiH-like putative cysteine hydrolases"/>
    <property type="match status" value="1"/>
</dbReference>
<keyword evidence="1 4" id="KW-0145">Chemotaxis</keyword>
<organism evidence="7 8">
    <name type="scientific">Enterovibrio norvegicus</name>
    <dbReference type="NCBI Taxonomy" id="188144"/>
    <lineage>
        <taxon>Bacteria</taxon>
        <taxon>Pseudomonadati</taxon>
        <taxon>Pseudomonadota</taxon>
        <taxon>Gammaproteobacteria</taxon>
        <taxon>Vibrionales</taxon>
        <taxon>Vibrionaceae</taxon>
        <taxon>Enterovibrio</taxon>
    </lineage>
</organism>
<dbReference type="RefSeq" id="WP_102392339.1">
    <property type="nucleotide sequence ID" value="NZ_MDAL01000071.1"/>
</dbReference>
<reference evidence="8" key="1">
    <citation type="submission" date="2016-07" db="EMBL/GenBank/DDBJ databases">
        <title>Nontailed viruses are major unrecognized killers of bacteria in the ocean.</title>
        <authorList>
            <person name="Kauffman K."/>
            <person name="Hussain F."/>
            <person name="Yang J."/>
            <person name="Arevalo P."/>
            <person name="Brown J."/>
            <person name="Cutler M."/>
            <person name="Kelly L."/>
            <person name="Polz M.F."/>
        </authorList>
    </citation>
    <scope>NUCLEOTIDE SEQUENCE [LARGE SCALE GENOMIC DNA]</scope>
    <source>
        <strain evidence="8">10N.261.45.A10</strain>
    </source>
</reference>
<sequence length="577" mass="62930">MNDVQVRSGEFHFVFRESIWLHAVVGTCVTVCIWDQEKQSGGMCHYRLPLMPEAIALGEHADDYGSCAIPNLLKKFKHTSSNPENLRAWVIGGGQVHDGEYMQSQQIGDRNVLVALETLAHFGIPIVGLSVGGNSGRQIRFNPKIGDVDFRFVDDAPHEAENRRSVQEYSPCWVYVVSARQVFTTTIEKAFGNDPSIHIHVLPDLESVGRYFFHQAPHALIVDAQYLSSAMFLSASSLSDPSLPASLAPTSLGLADEQHSLPTVVVADSVTPLLDGQYRALTQTVGHRILVSTHQHLSKVVASAIRLNTLSIRLNTLSAPLSRHAQGSNTDISTHSSVQFSGEKFHADTSKESKCKEGKHEGVLDGKDALNGVVLVGSSTGGVDALDVLLTQFPSNMPPICIAQHIPEEYSLALVQRLNAKSRLTVKETVDGEILERSHVYFSPGNHHIKLVQLADDKVVVRTTQDPPINSFRPSVDYLFNSAAKIQGWHIVAALLTGMGCDGAKGLHRLKEQGAFTLVQDEKSCVVYGMGRVANELGAVCKTVSIQDMAQAILDAYLTPVPELSRGSRDVLSKEVR</sequence>
<dbReference type="Proteomes" id="UP000235387">
    <property type="component" value="Unassembled WGS sequence"/>
</dbReference>
<comment type="catalytic activity">
    <reaction evidence="4">
        <text>L-glutaminyl-[protein] + H2O = L-glutamyl-[protein] + NH4(+)</text>
        <dbReference type="Rhea" id="RHEA:16441"/>
        <dbReference type="Rhea" id="RHEA-COMP:10207"/>
        <dbReference type="Rhea" id="RHEA-COMP:10208"/>
        <dbReference type="ChEBI" id="CHEBI:15377"/>
        <dbReference type="ChEBI" id="CHEBI:28938"/>
        <dbReference type="ChEBI" id="CHEBI:29973"/>
        <dbReference type="ChEBI" id="CHEBI:30011"/>
        <dbReference type="EC" id="3.5.1.44"/>
    </reaction>
</comment>
<evidence type="ECO:0000259" key="6">
    <source>
        <dbReference type="PROSITE" id="PS50122"/>
    </source>
</evidence>
<proteinExistence type="inferred from homology"/>
<comment type="caution">
    <text evidence="7">The sequence shown here is derived from an EMBL/GenBank/DDBJ whole genome shotgun (WGS) entry which is preliminary data.</text>
</comment>
<keyword evidence="2 4" id="KW-0378">Hydrolase</keyword>
<dbReference type="GO" id="GO:0005737">
    <property type="term" value="C:cytoplasm"/>
    <property type="evidence" value="ECO:0007669"/>
    <property type="project" value="InterPro"/>
</dbReference>
<feature type="domain" description="CheB-type methylesterase" evidence="6">
    <location>
        <begin position="369"/>
        <end position="554"/>
    </location>
</feature>
<evidence type="ECO:0000256" key="4">
    <source>
        <dbReference type="HAMAP-Rule" id="MF_01440"/>
    </source>
</evidence>
<dbReference type="InterPro" id="IPR000673">
    <property type="entry name" value="Sig_transdc_resp-reg_Me-estase"/>
</dbReference>
<dbReference type="PANTHER" id="PTHR42872:SF6">
    <property type="entry name" value="PROTEIN-GLUTAMATE METHYLESTERASE_PROTEIN-GLUTAMINE GLUTAMINASE"/>
    <property type="match status" value="1"/>
</dbReference>
<protein>
    <recommendedName>
        <fullName evidence="4">Probable chemoreceptor glutamine deamidase CheD</fullName>
        <ecNumber evidence="4">3.5.1.44</ecNumber>
    </recommendedName>
</protein>
<dbReference type="InterPro" id="IPR038592">
    <property type="entry name" value="CheD-like_sf"/>
</dbReference>
<comment type="catalytic activity">
    <reaction evidence="3">
        <text>[protein]-L-glutamate 5-O-methyl ester + H2O = L-glutamyl-[protein] + methanol + H(+)</text>
        <dbReference type="Rhea" id="RHEA:23236"/>
        <dbReference type="Rhea" id="RHEA-COMP:10208"/>
        <dbReference type="Rhea" id="RHEA-COMP:10311"/>
        <dbReference type="ChEBI" id="CHEBI:15377"/>
        <dbReference type="ChEBI" id="CHEBI:15378"/>
        <dbReference type="ChEBI" id="CHEBI:17790"/>
        <dbReference type="ChEBI" id="CHEBI:29973"/>
        <dbReference type="ChEBI" id="CHEBI:82795"/>
        <dbReference type="EC" id="3.1.1.61"/>
    </reaction>
</comment>
<evidence type="ECO:0000313" key="7">
    <source>
        <dbReference type="EMBL" id="PMN87348.1"/>
    </source>
</evidence>
<feature type="active site" evidence="5">
    <location>
        <position position="405"/>
    </location>
</feature>
<comment type="similarity">
    <text evidence="4">Belongs to the CheD family.</text>
</comment>
<gene>
    <name evidence="4" type="primary">cheD</name>
    <name evidence="7" type="ORF">BCT23_08290</name>
</gene>
<dbReference type="GO" id="GO:0008984">
    <property type="term" value="F:protein-glutamate methylesterase activity"/>
    <property type="evidence" value="ECO:0007669"/>
    <property type="project" value="UniProtKB-EC"/>
</dbReference>